<dbReference type="InterPro" id="IPR000614">
    <property type="entry name" value="FRMsr_CS"/>
</dbReference>
<dbReference type="OrthoDB" id="9796252at2"/>
<dbReference type="Proteomes" id="UP000216020">
    <property type="component" value="Unassembled WGS sequence"/>
</dbReference>
<dbReference type="SUPFAM" id="SSF55781">
    <property type="entry name" value="GAF domain-like"/>
    <property type="match status" value="1"/>
</dbReference>
<dbReference type="EMBL" id="NEVM01000005">
    <property type="protein sequence ID" value="OZI32063.1"/>
    <property type="molecule type" value="Genomic_DNA"/>
</dbReference>
<dbReference type="InterPro" id="IPR003018">
    <property type="entry name" value="GAF"/>
</dbReference>
<dbReference type="PANTHER" id="PTHR21021">
    <property type="entry name" value="GAF/PUTATIVE CYTOSKELETAL PROTEIN"/>
    <property type="match status" value="1"/>
</dbReference>
<evidence type="ECO:0000313" key="4">
    <source>
        <dbReference type="Proteomes" id="UP000216020"/>
    </source>
</evidence>
<dbReference type="InterPro" id="IPR029016">
    <property type="entry name" value="GAF-like_dom_sf"/>
</dbReference>
<dbReference type="GO" id="GO:0033745">
    <property type="term" value="F:L-methionine-(R)-S-oxide reductase activity"/>
    <property type="evidence" value="ECO:0007669"/>
    <property type="project" value="TreeGrafter"/>
</dbReference>
<dbReference type="PROSITE" id="PS01320">
    <property type="entry name" value="UPF0067"/>
    <property type="match status" value="1"/>
</dbReference>
<dbReference type="AlphaFoldDB" id="A0A261S6K7"/>
<dbReference type="GO" id="GO:0005829">
    <property type="term" value="C:cytosol"/>
    <property type="evidence" value="ECO:0007669"/>
    <property type="project" value="TreeGrafter"/>
</dbReference>
<proteinExistence type="inferred from homology"/>
<evidence type="ECO:0000313" key="3">
    <source>
        <dbReference type="EMBL" id="OZI32063.1"/>
    </source>
</evidence>
<accession>A0A261S6K7</accession>
<name>A0A261S6K7_9BORD</name>
<dbReference type="RefSeq" id="WP_094856470.1">
    <property type="nucleotide sequence ID" value="NZ_NEVM01000005.1"/>
</dbReference>
<comment type="caution">
    <text evidence="3">The sequence shown here is derived from an EMBL/GenBank/DDBJ whole genome shotgun (WGS) entry which is preliminary data.</text>
</comment>
<dbReference type="InterPro" id="IPR051330">
    <property type="entry name" value="Phosphatase_reg/MetRdx"/>
</dbReference>
<comment type="similarity">
    <text evidence="1">Belongs to the free Met sulfoxide reductase family.</text>
</comment>
<dbReference type="PANTHER" id="PTHR21021:SF15">
    <property type="entry name" value="FREE METHIONINE-R-SULFOXIDE REDUCTASE"/>
    <property type="match status" value="1"/>
</dbReference>
<dbReference type="Gene3D" id="3.30.450.40">
    <property type="match status" value="1"/>
</dbReference>
<evidence type="ECO:0000256" key="1">
    <source>
        <dbReference type="ARBA" id="ARBA00038454"/>
    </source>
</evidence>
<feature type="domain" description="GAF" evidence="2">
    <location>
        <begin position="42"/>
        <end position="150"/>
    </location>
</feature>
<protein>
    <submittedName>
        <fullName evidence="3">Diguanylate cyclase</fullName>
    </submittedName>
</protein>
<reference evidence="4" key="1">
    <citation type="submission" date="2017-05" db="EMBL/GenBank/DDBJ databases">
        <title>Complete and WGS of Bordetella genogroups.</title>
        <authorList>
            <person name="Spilker T."/>
            <person name="Lipuma J."/>
        </authorList>
    </citation>
    <scope>NUCLEOTIDE SEQUENCE [LARGE SCALE GENOMIC DNA]</scope>
    <source>
        <strain evidence="4">AU16122</strain>
    </source>
</reference>
<sequence length="164" mass="17582">MFTIATPSAQDKTGLYAEVAAQARALLDGEHDRIANAANLAALVYRALPDLNWAGFYFFDGRELVLGPFHGNPACVRIALDRGVCGAAASQRRTQVVPDVHAFPGHIACDAASRSEIVVPLLRGDELMGVWDVDSPLPGRFDEADRLGMEALCRVYLDSLGDAG</sequence>
<evidence type="ECO:0000259" key="2">
    <source>
        <dbReference type="Pfam" id="PF13185"/>
    </source>
</evidence>
<gene>
    <name evidence="3" type="ORF">CAL29_29960</name>
</gene>
<dbReference type="FunFam" id="3.30.450.40:FF:000008">
    <property type="entry name" value="GAF domain-containing proteins"/>
    <property type="match status" value="1"/>
</dbReference>
<dbReference type="Pfam" id="PF13185">
    <property type="entry name" value="GAF_2"/>
    <property type="match status" value="1"/>
</dbReference>
<keyword evidence="4" id="KW-1185">Reference proteome</keyword>
<organism evidence="3 4">
    <name type="scientific">Bordetella genomosp. 10</name>
    <dbReference type="NCBI Taxonomy" id="1416804"/>
    <lineage>
        <taxon>Bacteria</taxon>
        <taxon>Pseudomonadati</taxon>
        <taxon>Pseudomonadota</taxon>
        <taxon>Betaproteobacteria</taxon>
        <taxon>Burkholderiales</taxon>
        <taxon>Alcaligenaceae</taxon>
        <taxon>Bordetella</taxon>
    </lineage>
</organism>